<organism evidence="2 3">
    <name type="scientific">Nostocoides australiense Ben110</name>
    <dbReference type="NCBI Taxonomy" id="1193182"/>
    <lineage>
        <taxon>Bacteria</taxon>
        <taxon>Bacillati</taxon>
        <taxon>Actinomycetota</taxon>
        <taxon>Actinomycetes</taxon>
        <taxon>Micrococcales</taxon>
        <taxon>Intrasporangiaceae</taxon>
        <taxon>Nostocoides</taxon>
    </lineage>
</organism>
<accession>W6K0B3</accession>
<dbReference type="OrthoDB" id="5111817at2"/>
<reference evidence="2 3" key="1">
    <citation type="journal article" date="2013" name="ISME J.">
        <title>A metabolic model for members of the genus Tetrasphaera involved in enhanced biological phosphorus removal.</title>
        <authorList>
            <person name="Kristiansen R."/>
            <person name="Nguyen H.T.T."/>
            <person name="Saunders A.M."/>
            <person name="Nielsen J.L."/>
            <person name="Wimmer R."/>
            <person name="Le V.Q."/>
            <person name="McIlroy S.J."/>
            <person name="Petrovski S."/>
            <person name="Seviour R.J."/>
            <person name="Calteau A."/>
            <person name="Nielsen K.L."/>
            <person name="Nielsen P.H."/>
        </authorList>
    </citation>
    <scope>NUCLEOTIDE SEQUENCE [LARGE SCALE GENOMIC DNA]</scope>
    <source>
        <strain evidence="2 3">Ben110</strain>
    </source>
</reference>
<gene>
    <name evidence="2" type="ORF">BN11_1080039</name>
</gene>
<keyword evidence="3" id="KW-1185">Reference proteome</keyword>
<proteinExistence type="predicted"/>
<dbReference type="EMBL" id="CAJA01000011">
    <property type="protein sequence ID" value="CCH71764.1"/>
    <property type="molecule type" value="Genomic_DNA"/>
</dbReference>
<sequence>MTIPHMHALPKPTHPARSGLPWTSDDYTTLVRLVREGRDLGEICAELERGESAVLDRTRRMLPLEERGGPRDHSIARLRMHLEKDPDYDWSTQMCAKPPPPVYVPPIIKGIGGLADDDVVAVACLLADRPYAAPTSLHRRVFREVRTRGLRRTLEAQWIQGAQENLERVIDTDYDCYYGHPDYPPAYERDWPASYATPEPDYPW</sequence>
<protein>
    <submittedName>
        <fullName evidence="2">Uncharacterized protein</fullName>
    </submittedName>
</protein>
<comment type="caution">
    <text evidence="2">The sequence shown here is derived from an EMBL/GenBank/DDBJ whole genome shotgun (WGS) entry which is preliminary data.</text>
</comment>
<feature type="region of interest" description="Disordered" evidence="1">
    <location>
        <begin position="1"/>
        <end position="21"/>
    </location>
</feature>
<name>W6K0B3_9MICO</name>
<dbReference type="RefSeq" id="WP_157044042.1">
    <property type="nucleotide sequence ID" value="NZ_HG764815.1"/>
</dbReference>
<dbReference type="AlphaFoldDB" id="W6K0B3"/>
<dbReference type="Proteomes" id="UP000035763">
    <property type="component" value="Unassembled WGS sequence"/>
</dbReference>
<evidence type="ECO:0000313" key="2">
    <source>
        <dbReference type="EMBL" id="CCH71764.1"/>
    </source>
</evidence>
<evidence type="ECO:0000256" key="1">
    <source>
        <dbReference type="SAM" id="MobiDB-lite"/>
    </source>
</evidence>
<evidence type="ECO:0000313" key="3">
    <source>
        <dbReference type="Proteomes" id="UP000035763"/>
    </source>
</evidence>